<dbReference type="AlphaFoldDB" id="A0AAF0Q8Q1"/>
<proteinExistence type="predicted"/>
<name>A0AAF0Q8Q1_SOLVR</name>
<evidence type="ECO:0000313" key="2">
    <source>
        <dbReference type="Proteomes" id="UP001234989"/>
    </source>
</evidence>
<reference evidence="1" key="1">
    <citation type="submission" date="2023-08" db="EMBL/GenBank/DDBJ databases">
        <title>A de novo genome assembly of Solanum verrucosum Schlechtendal, a Mexican diploid species geographically isolated from the other diploid A-genome species in potato relatives.</title>
        <authorList>
            <person name="Hosaka K."/>
        </authorList>
    </citation>
    <scope>NUCLEOTIDE SEQUENCE</scope>
    <source>
        <tissue evidence="1">Young leaves</tissue>
    </source>
</reference>
<dbReference type="EMBL" id="CP133614">
    <property type="protein sequence ID" value="WMV18388.1"/>
    <property type="molecule type" value="Genomic_DNA"/>
</dbReference>
<dbReference type="Proteomes" id="UP001234989">
    <property type="component" value="Chromosome 3"/>
</dbReference>
<evidence type="ECO:0000313" key="1">
    <source>
        <dbReference type="EMBL" id="WMV18388.1"/>
    </source>
</evidence>
<accession>A0AAF0Q8Q1</accession>
<keyword evidence="2" id="KW-1185">Reference proteome</keyword>
<organism evidence="1 2">
    <name type="scientific">Solanum verrucosum</name>
    <dbReference type="NCBI Taxonomy" id="315347"/>
    <lineage>
        <taxon>Eukaryota</taxon>
        <taxon>Viridiplantae</taxon>
        <taxon>Streptophyta</taxon>
        <taxon>Embryophyta</taxon>
        <taxon>Tracheophyta</taxon>
        <taxon>Spermatophyta</taxon>
        <taxon>Magnoliopsida</taxon>
        <taxon>eudicotyledons</taxon>
        <taxon>Gunneridae</taxon>
        <taxon>Pentapetalae</taxon>
        <taxon>asterids</taxon>
        <taxon>lamiids</taxon>
        <taxon>Solanales</taxon>
        <taxon>Solanaceae</taxon>
        <taxon>Solanoideae</taxon>
        <taxon>Solaneae</taxon>
        <taxon>Solanum</taxon>
    </lineage>
</organism>
<sequence>MCVISEETITDFEALMEQVDEALKTTFQKKNEIALRELMFGGKSPVLNSKLMPLVEWLFHEPNHCH</sequence>
<gene>
    <name evidence="1" type="ORF">MTR67_011773</name>
</gene>
<protein>
    <submittedName>
        <fullName evidence="1">Uncharacterized protein</fullName>
    </submittedName>
</protein>